<feature type="domain" description="DUF5641" evidence="2">
    <location>
        <begin position="330"/>
        <end position="374"/>
    </location>
</feature>
<dbReference type="AlphaFoldDB" id="A0AAD7SE31"/>
<dbReference type="InterPro" id="IPR041588">
    <property type="entry name" value="Integrase_H2C2"/>
</dbReference>
<feature type="domain" description="Integrase zinc-binding" evidence="1">
    <location>
        <begin position="205"/>
        <end position="256"/>
    </location>
</feature>
<evidence type="ECO:0008006" key="5">
    <source>
        <dbReference type="Google" id="ProtNLM"/>
    </source>
</evidence>
<evidence type="ECO:0000259" key="2">
    <source>
        <dbReference type="Pfam" id="PF18701"/>
    </source>
</evidence>
<evidence type="ECO:0000313" key="3">
    <source>
        <dbReference type="EMBL" id="KAJ8400653.1"/>
    </source>
</evidence>
<evidence type="ECO:0000313" key="4">
    <source>
        <dbReference type="Proteomes" id="UP001221898"/>
    </source>
</evidence>
<organism evidence="3 4">
    <name type="scientific">Aldrovandia affinis</name>
    <dbReference type="NCBI Taxonomy" id="143900"/>
    <lineage>
        <taxon>Eukaryota</taxon>
        <taxon>Metazoa</taxon>
        <taxon>Chordata</taxon>
        <taxon>Craniata</taxon>
        <taxon>Vertebrata</taxon>
        <taxon>Euteleostomi</taxon>
        <taxon>Actinopterygii</taxon>
        <taxon>Neopterygii</taxon>
        <taxon>Teleostei</taxon>
        <taxon>Notacanthiformes</taxon>
        <taxon>Halosauridae</taxon>
        <taxon>Aldrovandia</taxon>
    </lineage>
</organism>
<gene>
    <name evidence="3" type="ORF">AAFF_G00394220</name>
</gene>
<proteinExistence type="predicted"/>
<evidence type="ECO:0000259" key="1">
    <source>
        <dbReference type="Pfam" id="PF17921"/>
    </source>
</evidence>
<dbReference type="Pfam" id="PF18701">
    <property type="entry name" value="DUF5641"/>
    <property type="match status" value="1"/>
</dbReference>
<dbReference type="PANTHER" id="PTHR47331">
    <property type="entry name" value="PHD-TYPE DOMAIN-CONTAINING PROTEIN"/>
    <property type="match status" value="1"/>
</dbReference>
<keyword evidence="4" id="KW-1185">Reference proteome</keyword>
<dbReference type="PANTHER" id="PTHR47331:SF5">
    <property type="entry name" value="RIBONUCLEASE H"/>
    <property type="match status" value="1"/>
</dbReference>
<dbReference type="EMBL" id="JAINUG010000075">
    <property type="protein sequence ID" value="KAJ8400653.1"/>
    <property type="molecule type" value="Genomic_DNA"/>
</dbReference>
<accession>A0AAD7SE31</accession>
<dbReference type="Pfam" id="PF17921">
    <property type="entry name" value="Integrase_H2C2"/>
    <property type="match status" value="1"/>
</dbReference>
<comment type="caution">
    <text evidence="3">The sequence shown here is derived from an EMBL/GenBank/DDBJ whole genome shotgun (WGS) entry which is preliminary data.</text>
</comment>
<dbReference type="Pfam" id="PF05380">
    <property type="entry name" value="Peptidase_A17"/>
    <property type="match status" value="1"/>
</dbReference>
<sequence>MQNVYKVLASQYDPLGFILPYTTHAKVLVQCLWDKHRDWDDPLLPQDLLQAWNDWEGALRVIPSIHLARCYLPADVDQSSVTRDVHVFCDVSERAYGSVAYLRTEDSQARNPAEAGQGPGPTDSNYQKAETLILQRAQEDSFLDELHLLKAGKPIQSSSYLITLPPELDESGELIQVGGRLCRVEDLEHGILHPIVLNPSYLSTKLLIQDYESRLCHPGPERVFAEIHRTYWILQGRESVRRYQHTCKECHQWKSRPVVPKMTDLMMHASTSSSRHSIPQAWTVLDHSRSSIADLDPVTPNLILMGRPDGCLPQVMYPETELLSRRRLTQHSQILMDHFWSSFIRHYLPSLQACQKWHATRADLTKDKVVMLVDPLF</sequence>
<dbReference type="InterPro" id="IPR008042">
    <property type="entry name" value="Retrotrans_Pao"/>
</dbReference>
<protein>
    <recommendedName>
        <fullName evidence="5">Integrase zinc-binding domain-containing protein</fullName>
    </recommendedName>
</protein>
<dbReference type="Proteomes" id="UP001221898">
    <property type="component" value="Unassembled WGS sequence"/>
</dbReference>
<reference evidence="3" key="1">
    <citation type="journal article" date="2023" name="Science">
        <title>Genome structures resolve the early diversification of teleost fishes.</title>
        <authorList>
            <person name="Parey E."/>
            <person name="Louis A."/>
            <person name="Montfort J."/>
            <person name="Bouchez O."/>
            <person name="Roques C."/>
            <person name="Iampietro C."/>
            <person name="Lluch J."/>
            <person name="Castinel A."/>
            <person name="Donnadieu C."/>
            <person name="Desvignes T."/>
            <person name="Floi Bucao C."/>
            <person name="Jouanno E."/>
            <person name="Wen M."/>
            <person name="Mejri S."/>
            <person name="Dirks R."/>
            <person name="Jansen H."/>
            <person name="Henkel C."/>
            <person name="Chen W.J."/>
            <person name="Zahm M."/>
            <person name="Cabau C."/>
            <person name="Klopp C."/>
            <person name="Thompson A.W."/>
            <person name="Robinson-Rechavi M."/>
            <person name="Braasch I."/>
            <person name="Lecointre G."/>
            <person name="Bobe J."/>
            <person name="Postlethwait J.H."/>
            <person name="Berthelot C."/>
            <person name="Roest Crollius H."/>
            <person name="Guiguen Y."/>
        </authorList>
    </citation>
    <scope>NUCLEOTIDE SEQUENCE</scope>
    <source>
        <strain evidence="3">NC1722</strain>
    </source>
</reference>
<name>A0AAD7SE31_9TELE</name>
<dbReference type="InterPro" id="IPR040676">
    <property type="entry name" value="DUF5641"/>
</dbReference>